<evidence type="ECO:0000313" key="2">
    <source>
        <dbReference type="Proteomes" id="UP000245207"/>
    </source>
</evidence>
<reference evidence="1 2" key="1">
    <citation type="journal article" date="2018" name="Mol. Plant">
        <title>The genome of Artemisia annua provides insight into the evolution of Asteraceae family and artemisinin biosynthesis.</title>
        <authorList>
            <person name="Shen Q."/>
            <person name="Zhang L."/>
            <person name="Liao Z."/>
            <person name="Wang S."/>
            <person name="Yan T."/>
            <person name="Shi P."/>
            <person name="Liu M."/>
            <person name="Fu X."/>
            <person name="Pan Q."/>
            <person name="Wang Y."/>
            <person name="Lv Z."/>
            <person name="Lu X."/>
            <person name="Zhang F."/>
            <person name="Jiang W."/>
            <person name="Ma Y."/>
            <person name="Chen M."/>
            <person name="Hao X."/>
            <person name="Li L."/>
            <person name="Tang Y."/>
            <person name="Lv G."/>
            <person name="Zhou Y."/>
            <person name="Sun X."/>
            <person name="Brodelius P.E."/>
            <person name="Rose J.K.C."/>
            <person name="Tang K."/>
        </authorList>
    </citation>
    <scope>NUCLEOTIDE SEQUENCE [LARGE SCALE GENOMIC DNA]</scope>
    <source>
        <strain evidence="2">cv. Huhao1</strain>
        <tissue evidence="1">Leaf</tissue>
    </source>
</reference>
<organism evidence="1 2">
    <name type="scientific">Artemisia annua</name>
    <name type="common">Sweet wormwood</name>
    <dbReference type="NCBI Taxonomy" id="35608"/>
    <lineage>
        <taxon>Eukaryota</taxon>
        <taxon>Viridiplantae</taxon>
        <taxon>Streptophyta</taxon>
        <taxon>Embryophyta</taxon>
        <taxon>Tracheophyta</taxon>
        <taxon>Spermatophyta</taxon>
        <taxon>Magnoliopsida</taxon>
        <taxon>eudicotyledons</taxon>
        <taxon>Gunneridae</taxon>
        <taxon>Pentapetalae</taxon>
        <taxon>asterids</taxon>
        <taxon>campanulids</taxon>
        <taxon>Asterales</taxon>
        <taxon>Asteraceae</taxon>
        <taxon>Asteroideae</taxon>
        <taxon>Anthemideae</taxon>
        <taxon>Artemisiinae</taxon>
        <taxon>Artemisia</taxon>
    </lineage>
</organism>
<evidence type="ECO:0008006" key="3">
    <source>
        <dbReference type="Google" id="ProtNLM"/>
    </source>
</evidence>
<dbReference type="Proteomes" id="UP000245207">
    <property type="component" value="Unassembled WGS sequence"/>
</dbReference>
<dbReference type="EMBL" id="PKPP01002847">
    <property type="protein sequence ID" value="PWA72751.1"/>
    <property type="molecule type" value="Genomic_DNA"/>
</dbReference>
<name>A0A2U1NH07_ARTAN</name>
<dbReference type="OrthoDB" id="1935089at2759"/>
<comment type="caution">
    <text evidence="1">The sequence shown here is derived from an EMBL/GenBank/DDBJ whole genome shotgun (WGS) entry which is preliminary data.</text>
</comment>
<gene>
    <name evidence="1" type="ORF">CTI12_AA085460</name>
</gene>
<proteinExistence type="predicted"/>
<sequence length="282" mass="33392">MSKLDRFLLSESVIGDHVDLKATVLERLWSDNNPILLHIQKTDYGPIPFKIFHSWLQRRGFDEMINHAIEEYNQQYSASGIRLQDKLKFIKHRIKDWNLETRSNDRSRKHDVVSRLNMIDMKIDTDSATEAEREERVRLLQECDEIDRLEALDLAQKARVTWDAEGDENTKFFHGLVNQRRRRQTVQGLLINGEWISTPQHVKLAFHDFYKSKFHDQLPQTQIGPHSAFVSLSALEREELETQEIDYWRRGRLLSHTWTRNRNSKFIPIRSNGSVIPFFLVQ</sequence>
<protein>
    <recommendedName>
        <fullName evidence="3">RNA-directed DNA polymerase, eukaryota, Reverse transcriptase zinc-binding domain protein</fullName>
    </recommendedName>
</protein>
<dbReference type="AlphaFoldDB" id="A0A2U1NH07"/>
<accession>A0A2U1NH07</accession>
<keyword evidence="2" id="KW-1185">Reference proteome</keyword>
<evidence type="ECO:0000313" key="1">
    <source>
        <dbReference type="EMBL" id="PWA72751.1"/>
    </source>
</evidence>